<dbReference type="CDD" id="cd06173">
    <property type="entry name" value="MFS_MefA_like"/>
    <property type="match status" value="1"/>
</dbReference>
<dbReference type="GO" id="GO:0022857">
    <property type="term" value="F:transmembrane transporter activity"/>
    <property type="evidence" value="ECO:0007669"/>
    <property type="project" value="InterPro"/>
</dbReference>
<reference evidence="7 8" key="1">
    <citation type="journal article" date="2015" name="Genome Announc.">
        <title>Expanding the biotechnology potential of lactobacilli through comparative genomics of 213 strains and associated genera.</title>
        <authorList>
            <person name="Sun Z."/>
            <person name="Harris H.M."/>
            <person name="McCann A."/>
            <person name="Guo C."/>
            <person name="Argimon S."/>
            <person name="Zhang W."/>
            <person name="Yang X."/>
            <person name="Jeffery I.B."/>
            <person name="Cooney J.C."/>
            <person name="Kagawa T.F."/>
            <person name="Liu W."/>
            <person name="Song Y."/>
            <person name="Salvetti E."/>
            <person name="Wrobel A."/>
            <person name="Rasinkangas P."/>
            <person name="Parkhill J."/>
            <person name="Rea M.C."/>
            <person name="O'Sullivan O."/>
            <person name="Ritari J."/>
            <person name="Douillard F.P."/>
            <person name="Paul Ross R."/>
            <person name="Yang R."/>
            <person name="Briner A.E."/>
            <person name="Felis G.E."/>
            <person name="de Vos W.M."/>
            <person name="Barrangou R."/>
            <person name="Klaenhammer T.R."/>
            <person name="Caufield P.W."/>
            <person name="Cui Y."/>
            <person name="Zhang H."/>
            <person name="O'Toole P.W."/>
        </authorList>
    </citation>
    <scope>NUCLEOTIDE SEQUENCE [LARGE SCALE GENOMIC DNA]</scope>
    <source>
        <strain evidence="7 8">DSM 5661</strain>
    </source>
</reference>
<feature type="transmembrane region" description="Helical" evidence="6">
    <location>
        <begin position="250"/>
        <end position="271"/>
    </location>
</feature>
<proteinExistence type="predicted"/>
<keyword evidence="5 6" id="KW-0472">Membrane</keyword>
<dbReference type="STRING" id="1423754.FC39_GL000842"/>
<dbReference type="EMBL" id="AZGI01000028">
    <property type="protein sequence ID" value="KRM40107.1"/>
    <property type="molecule type" value="Genomic_DNA"/>
</dbReference>
<dbReference type="AlphaFoldDB" id="A0A0R1YJI2"/>
<dbReference type="InterPro" id="IPR036259">
    <property type="entry name" value="MFS_trans_sf"/>
</dbReference>
<protein>
    <submittedName>
        <fullName evidence="7">Macrolide efflux protein</fullName>
    </submittedName>
</protein>
<dbReference type="GO" id="GO:0005886">
    <property type="term" value="C:plasma membrane"/>
    <property type="evidence" value="ECO:0007669"/>
    <property type="project" value="UniProtKB-SubCell"/>
</dbReference>
<comment type="subcellular location">
    <subcellularLocation>
        <location evidence="1">Cell membrane</location>
        <topology evidence="1">Multi-pass membrane protein</topology>
    </subcellularLocation>
</comment>
<evidence type="ECO:0000256" key="2">
    <source>
        <dbReference type="ARBA" id="ARBA00022475"/>
    </source>
</evidence>
<dbReference type="PANTHER" id="PTHR23513:SF6">
    <property type="entry name" value="MAJOR FACILITATOR SUPERFAMILY ASSOCIATED DOMAIN-CONTAINING PROTEIN"/>
    <property type="match status" value="1"/>
</dbReference>
<evidence type="ECO:0000256" key="4">
    <source>
        <dbReference type="ARBA" id="ARBA00022989"/>
    </source>
</evidence>
<feature type="transmembrane region" description="Helical" evidence="6">
    <location>
        <begin position="211"/>
        <end position="229"/>
    </location>
</feature>
<name>A0A0R1YJI2_9LACO</name>
<dbReference type="Gene3D" id="1.20.1250.20">
    <property type="entry name" value="MFS general substrate transporter like domains"/>
    <property type="match status" value="1"/>
</dbReference>
<evidence type="ECO:0000313" key="8">
    <source>
        <dbReference type="Proteomes" id="UP000051223"/>
    </source>
</evidence>
<evidence type="ECO:0000256" key="3">
    <source>
        <dbReference type="ARBA" id="ARBA00022692"/>
    </source>
</evidence>
<keyword evidence="4 6" id="KW-1133">Transmembrane helix</keyword>
<feature type="transmembrane region" description="Helical" evidence="6">
    <location>
        <begin position="153"/>
        <end position="175"/>
    </location>
</feature>
<sequence length="299" mass="33314">MLAIYVLSTIGSTLIYPAEEKILPALVTKDRLSKVNGIFQMTYQTLDLFLDALATLLITYLSLNGTMIISAFTFSIALTFYVKLLLPKKLLIPKNKDFFTNNYWQDLMKGWNILKNEGKILILIIPFAVTNLFYGIASVGLPYFASKYLTNSAIGYGGLELTSSIGGLLGSLLVQQFSFGKKKLEKWVTICLFFSGISVILEAIIANFVPFLLIIFALSSALWISMMNINFEVLVQESFNPHILGRIETINSSIINCMIPIGSFLGGIIVQNLGSNWTIALEGIAEVITSIFYFFIFNR</sequence>
<dbReference type="PATRIC" id="fig|1423754.3.peg.864"/>
<accession>A0A0R1YJI2</accession>
<dbReference type="Proteomes" id="UP000051223">
    <property type="component" value="Unassembled WGS sequence"/>
</dbReference>
<organism evidence="7 8">
    <name type="scientific">Lactobacillus hamsteri DSM 5661 = JCM 6256</name>
    <dbReference type="NCBI Taxonomy" id="1423754"/>
    <lineage>
        <taxon>Bacteria</taxon>
        <taxon>Bacillati</taxon>
        <taxon>Bacillota</taxon>
        <taxon>Bacilli</taxon>
        <taxon>Lactobacillales</taxon>
        <taxon>Lactobacillaceae</taxon>
        <taxon>Lactobacillus</taxon>
    </lineage>
</organism>
<dbReference type="SUPFAM" id="SSF103473">
    <property type="entry name" value="MFS general substrate transporter"/>
    <property type="match status" value="1"/>
</dbReference>
<feature type="transmembrane region" description="Helical" evidence="6">
    <location>
        <begin position="120"/>
        <end position="141"/>
    </location>
</feature>
<keyword evidence="8" id="KW-1185">Reference proteome</keyword>
<gene>
    <name evidence="7" type="ORF">FC39_GL000842</name>
</gene>
<feature type="transmembrane region" description="Helical" evidence="6">
    <location>
        <begin position="277"/>
        <end position="297"/>
    </location>
</feature>
<evidence type="ECO:0000256" key="1">
    <source>
        <dbReference type="ARBA" id="ARBA00004651"/>
    </source>
</evidence>
<evidence type="ECO:0000256" key="6">
    <source>
        <dbReference type="SAM" id="Phobius"/>
    </source>
</evidence>
<evidence type="ECO:0000256" key="5">
    <source>
        <dbReference type="ARBA" id="ARBA00023136"/>
    </source>
</evidence>
<dbReference type="PANTHER" id="PTHR23513">
    <property type="entry name" value="INTEGRAL MEMBRANE EFFLUX PROTEIN-RELATED"/>
    <property type="match status" value="1"/>
</dbReference>
<dbReference type="eggNOG" id="COG2211">
    <property type="taxonomic scope" value="Bacteria"/>
</dbReference>
<dbReference type="Pfam" id="PF07690">
    <property type="entry name" value="MFS_1"/>
    <property type="match status" value="1"/>
</dbReference>
<comment type="caution">
    <text evidence="7">The sequence shown here is derived from an EMBL/GenBank/DDBJ whole genome shotgun (WGS) entry which is preliminary data.</text>
</comment>
<feature type="transmembrane region" description="Helical" evidence="6">
    <location>
        <begin position="187"/>
        <end position="205"/>
    </location>
</feature>
<dbReference type="InterPro" id="IPR011701">
    <property type="entry name" value="MFS"/>
</dbReference>
<keyword evidence="3 6" id="KW-0812">Transmembrane</keyword>
<feature type="transmembrane region" description="Helical" evidence="6">
    <location>
        <begin position="67"/>
        <end position="86"/>
    </location>
</feature>
<evidence type="ECO:0000313" key="7">
    <source>
        <dbReference type="EMBL" id="KRM40107.1"/>
    </source>
</evidence>
<keyword evidence="2" id="KW-1003">Cell membrane</keyword>